<evidence type="ECO:0000256" key="2">
    <source>
        <dbReference type="ARBA" id="ARBA00022723"/>
    </source>
</evidence>
<dbReference type="Gene3D" id="3.40.630.10">
    <property type="entry name" value="Zn peptidases"/>
    <property type="match status" value="1"/>
</dbReference>
<dbReference type="InterPro" id="IPR051458">
    <property type="entry name" value="Cyt/Met_Dipeptidase"/>
</dbReference>
<keyword evidence="7" id="KW-1185">Reference proteome</keyword>
<organism evidence="6 7">
    <name type="scientific">Algoriphagus sanaruensis</name>
    <dbReference type="NCBI Taxonomy" id="1727163"/>
    <lineage>
        <taxon>Bacteria</taxon>
        <taxon>Pseudomonadati</taxon>
        <taxon>Bacteroidota</taxon>
        <taxon>Cytophagia</taxon>
        <taxon>Cytophagales</taxon>
        <taxon>Cyclobacteriaceae</taxon>
        <taxon>Algoriphagus</taxon>
    </lineage>
</organism>
<dbReference type="Proteomes" id="UP000073816">
    <property type="component" value="Chromosome"/>
</dbReference>
<evidence type="ECO:0000313" key="6">
    <source>
        <dbReference type="EMBL" id="AMQ56165.1"/>
    </source>
</evidence>
<evidence type="ECO:0000256" key="4">
    <source>
        <dbReference type="SAM" id="SignalP"/>
    </source>
</evidence>
<dbReference type="Gene3D" id="3.30.70.360">
    <property type="match status" value="1"/>
</dbReference>
<dbReference type="KEGG" id="alm:AO498_07045"/>
<reference evidence="7" key="1">
    <citation type="submission" date="2015-09" db="EMBL/GenBank/DDBJ databases">
        <title>Complete sequence of Algoriphagus sp. M8-2.</title>
        <authorList>
            <person name="Shintani M."/>
        </authorList>
    </citation>
    <scope>NUCLEOTIDE SEQUENCE [LARGE SCALE GENOMIC DNA]</scope>
    <source>
        <strain evidence="7">M8-2</strain>
    </source>
</reference>
<sequence length="512" mass="57102">MKKLLIGAMALLSLQAQSQTLTIANLEKLTESSWQDGISLLKEIVSMPNDAFFPEQIEVNIQWCEGQFQQRGWTTERLETGGIPLLLVGKQNPKSAKTALFYFHVDGQAVDRSRWQQPDPYTPVLKEQQANGQWEIIPIEKLQQEYNPDWRIYARSSSDDKGPLAMFITAWDALNKAGISPDYSVKIILDFEEEQGSPKLPGAVNQYKEKLAADLMLIMDGPRHTSNLPTLSYGARGISEIFLTTYGPKLPQHSGHYGNYAPNPALLMSQLLASMKDEEGRVVIPGFYDGINLSAEERAILNAVPDDEPAIKKRLGLGRTDQVGASYQESIQYPSLNIRGLKSAWIGPEARTIVPDVALAEMDMRLVPESDPKRLIQLIEEHITKQGFHIVRQDPTDEERMNYPKIVKVNTSISYQAFRTPLNSPAGDWLRKAMTRAFDLAPVQIRISGGSIPISPFVDALGIPAVTIPTVNADNNQHSPNENLRLGNYKEGILTIMSVLSEPMEKMALPKK</sequence>
<dbReference type="STRING" id="1727163.AO498_07045"/>
<accession>A0A142EM10</accession>
<dbReference type="PATRIC" id="fig|1727163.4.peg.1460"/>
<feature type="chain" id="PRO_5007494383" evidence="4">
    <location>
        <begin position="19"/>
        <end position="512"/>
    </location>
</feature>
<keyword evidence="3" id="KW-0378">Hydrolase</keyword>
<dbReference type="GO" id="GO:0008233">
    <property type="term" value="F:peptidase activity"/>
    <property type="evidence" value="ECO:0007669"/>
    <property type="project" value="UniProtKB-KW"/>
</dbReference>
<dbReference type="OrthoDB" id="9761532at2"/>
<evidence type="ECO:0000256" key="1">
    <source>
        <dbReference type="ARBA" id="ARBA00022670"/>
    </source>
</evidence>
<evidence type="ECO:0000313" key="7">
    <source>
        <dbReference type="Proteomes" id="UP000073816"/>
    </source>
</evidence>
<dbReference type="EMBL" id="CP012836">
    <property type="protein sequence ID" value="AMQ56165.1"/>
    <property type="molecule type" value="Genomic_DNA"/>
</dbReference>
<gene>
    <name evidence="6" type="ORF">AO498_07045</name>
</gene>
<keyword evidence="2" id="KW-0479">Metal-binding</keyword>
<dbReference type="GO" id="GO:0046872">
    <property type="term" value="F:metal ion binding"/>
    <property type="evidence" value="ECO:0007669"/>
    <property type="project" value="UniProtKB-KW"/>
</dbReference>
<reference evidence="6 7" key="2">
    <citation type="journal article" date="2016" name="Genome Announc.">
        <title>Complete Genome Sequence of Algoriphagus sp. Strain M8-2, Isolated from a Brackish Lake.</title>
        <authorList>
            <person name="Muraguchi Y."/>
            <person name="Kushimoto K."/>
            <person name="Ohtsubo Y."/>
            <person name="Suzuki T."/>
            <person name="Dohra H."/>
            <person name="Kimbara K."/>
            <person name="Shintani M."/>
        </authorList>
    </citation>
    <scope>NUCLEOTIDE SEQUENCE [LARGE SCALE GENOMIC DNA]</scope>
    <source>
        <strain evidence="6 7">M8-2</strain>
    </source>
</reference>
<dbReference type="PANTHER" id="PTHR43270:SF8">
    <property type="entry name" value="DI- AND TRIPEPTIDASE DUG2-RELATED"/>
    <property type="match status" value="1"/>
</dbReference>
<proteinExistence type="predicted"/>
<evidence type="ECO:0000259" key="5">
    <source>
        <dbReference type="Pfam" id="PF07687"/>
    </source>
</evidence>
<feature type="domain" description="Peptidase M20 dimerisation" evidence="5">
    <location>
        <begin position="234"/>
        <end position="386"/>
    </location>
</feature>
<dbReference type="Pfam" id="PF01546">
    <property type="entry name" value="Peptidase_M20"/>
    <property type="match status" value="1"/>
</dbReference>
<dbReference type="GO" id="GO:0006508">
    <property type="term" value="P:proteolysis"/>
    <property type="evidence" value="ECO:0007669"/>
    <property type="project" value="UniProtKB-KW"/>
</dbReference>
<name>A0A142EM10_9BACT</name>
<dbReference type="RefSeq" id="WP_067550317.1">
    <property type="nucleotide sequence ID" value="NZ_CP012836.1"/>
</dbReference>
<dbReference type="Pfam" id="PF07687">
    <property type="entry name" value="M20_dimer"/>
    <property type="match status" value="1"/>
</dbReference>
<dbReference type="InterPro" id="IPR011650">
    <property type="entry name" value="Peptidase_M20_dimer"/>
</dbReference>
<dbReference type="InterPro" id="IPR002933">
    <property type="entry name" value="Peptidase_M20"/>
</dbReference>
<feature type="signal peptide" evidence="4">
    <location>
        <begin position="1"/>
        <end position="18"/>
    </location>
</feature>
<keyword evidence="1" id="KW-0645">Protease</keyword>
<evidence type="ECO:0000256" key="3">
    <source>
        <dbReference type="ARBA" id="ARBA00022801"/>
    </source>
</evidence>
<keyword evidence="4" id="KW-0732">Signal</keyword>
<dbReference type="AlphaFoldDB" id="A0A142EM10"/>
<protein>
    <submittedName>
        <fullName evidence="6">Acetylornithine deacetylase</fullName>
    </submittedName>
</protein>
<dbReference type="PANTHER" id="PTHR43270">
    <property type="entry name" value="BETA-ALA-HIS DIPEPTIDASE"/>
    <property type="match status" value="1"/>
</dbReference>
<dbReference type="SUPFAM" id="SSF53187">
    <property type="entry name" value="Zn-dependent exopeptidases"/>
    <property type="match status" value="1"/>
</dbReference>